<organism evidence="1 2">
    <name type="scientific">Mycobacterium avium subsp. hominissuis</name>
    <dbReference type="NCBI Taxonomy" id="439334"/>
    <lineage>
        <taxon>Bacteria</taxon>
        <taxon>Bacillati</taxon>
        <taxon>Actinomycetota</taxon>
        <taxon>Actinomycetes</taxon>
        <taxon>Mycobacteriales</taxon>
        <taxon>Mycobacteriaceae</taxon>
        <taxon>Mycobacterium</taxon>
        <taxon>Mycobacterium avium complex (MAC)</taxon>
    </lineage>
</organism>
<accession>A0A3B6XG22</accession>
<dbReference type="Proteomes" id="UP000259236">
    <property type="component" value="Chromosome"/>
</dbReference>
<dbReference type="AlphaFoldDB" id="A0A3B6XG22"/>
<reference evidence="1 2" key="1">
    <citation type="submission" date="2018-05" db="EMBL/GenBank/DDBJ databases">
        <title>Sequencing and annotation of Mycobacterium avium strain 109 (MAC109).</title>
        <authorList>
            <person name="Matern W.M."/>
            <person name="Bader J.S."/>
            <person name="Karakousis P.C."/>
        </authorList>
    </citation>
    <scope>NUCLEOTIDE SEQUENCE [LARGE SCALE GENOMIC DNA]</scope>
    <source>
        <strain evidence="1 2">MAC109</strain>
    </source>
</reference>
<proteinExistence type="predicted"/>
<evidence type="ECO:0008006" key="3">
    <source>
        <dbReference type="Google" id="ProtNLM"/>
    </source>
</evidence>
<protein>
    <recommendedName>
        <fullName evidence="3">PPE family protein</fullName>
    </recommendedName>
</protein>
<name>A0A3B6XG22_MYCAV</name>
<evidence type="ECO:0000313" key="2">
    <source>
        <dbReference type="Proteomes" id="UP000259236"/>
    </source>
</evidence>
<gene>
    <name evidence="1" type="ORF">DFS55_19930</name>
</gene>
<dbReference type="EMBL" id="CP029332">
    <property type="protein sequence ID" value="AXO25749.1"/>
    <property type="molecule type" value="Genomic_DNA"/>
</dbReference>
<evidence type="ECO:0000313" key="1">
    <source>
        <dbReference type="EMBL" id="AXO25749.1"/>
    </source>
</evidence>
<sequence length="96" mass="9507">MRVDGAGLHAVAARWDAAAGDLLSETAAPPTPGSSCQPSLSAVSAAHGAIASFRAELAIRIGTRATSLAEADRRYASNEGASAAEFAAVAAPVTTV</sequence>